<dbReference type="EMBL" id="MNVO01000046">
    <property type="protein sequence ID" value="OIO32219.1"/>
    <property type="molecule type" value="Genomic_DNA"/>
</dbReference>
<evidence type="ECO:0000256" key="1">
    <source>
        <dbReference type="SAM" id="MobiDB-lite"/>
    </source>
</evidence>
<dbReference type="STRING" id="1805282.AUJ44_03015"/>
<comment type="caution">
    <text evidence="2">The sequence shown here is derived from an EMBL/GenBank/DDBJ whole genome shotgun (WGS) entry which is preliminary data.</text>
</comment>
<evidence type="ECO:0000313" key="3">
    <source>
        <dbReference type="Proteomes" id="UP000183206"/>
    </source>
</evidence>
<sequence length="63" mass="7179">MQTVKDASLAELNILLANERSMIETVREEALRRRTLLINIRHQWNGKKTAPTDNNSMSRASAN</sequence>
<dbReference type="AlphaFoldDB" id="A0A1J4V871"/>
<reference evidence="2 3" key="1">
    <citation type="journal article" date="2016" name="Environ. Microbiol.">
        <title>Genomic resolution of a cold subsurface aquifer community provides metabolic insights for novel microbes adapted to high CO concentrations.</title>
        <authorList>
            <person name="Probst A.J."/>
            <person name="Castelle C.J."/>
            <person name="Singh A."/>
            <person name="Brown C.T."/>
            <person name="Anantharaman K."/>
            <person name="Sharon I."/>
            <person name="Hug L.A."/>
            <person name="Burstein D."/>
            <person name="Emerson J.B."/>
            <person name="Thomas B.C."/>
            <person name="Banfield J.F."/>
        </authorList>
    </citation>
    <scope>NUCLEOTIDE SEQUENCE [LARGE SCALE GENOMIC DNA]</scope>
    <source>
        <strain evidence="2">CG1_02_47_685</strain>
    </source>
</reference>
<proteinExistence type="predicted"/>
<gene>
    <name evidence="2" type="ORF">AUJ44_03015</name>
</gene>
<feature type="compositionally biased region" description="Polar residues" evidence="1">
    <location>
        <begin position="51"/>
        <end position="63"/>
    </location>
</feature>
<feature type="region of interest" description="Disordered" evidence="1">
    <location>
        <begin position="44"/>
        <end position="63"/>
    </location>
</feature>
<dbReference type="Proteomes" id="UP000183206">
    <property type="component" value="Unassembled WGS sequence"/>
</dbReference>
<name>A0A1J4V871_9BACT</name>
<accession>A0A1J4V871</accession>
<evidence type="ECO:0000313" key="2">
    <source>
        <dbReference type="EMBL" id="OIO32219.1"/>
    </source>
</evidence>
<protein>
    <submittedName>
        <fullName evidence="2">Uncharacterized protein</fullName>
    </submittedName>
</protein>
<organism evidence="2 3">
    <name type="scientific">Candidatus Nomurabacteria bacterium CG1_02_47_685</name>
    <dbReference type="NCBI Taxonomy" id="1805282"/>
    <lineage>
        <taxon>Bacteria</taxon>
        <taxon>Candidatus Nomuraibacteriota</taxon>
    </lineage>
</organism>